<reference evidence="8 9" key="1">
    <citation type="journal article" date="2019" name="Nat. Microbiol.">
        <title>Wide diversity of methane and short-chain alkane metabolisms in uncultured archaea.</title>
        <authorList>
            <person name="Borrel G."/>
            <person name="Adam P.S."/>
            <person name="McKay L.J."/>
            <person name="Chen L.X."/>
            <person name="Sierra-Garcia I.N."/>
            <person name="Sieber C.M."/>
            <person name="Letourneur Q."/>
            <person name="Ghozlane A."/>
            <person name="Andersen G.L."/>
            <person name="Li W.J."/>
            <person name="Hallam S.J."/>
            <person name="Muyzer G."/>
            <person name="de Oliveira V.M."/>
            <person name="Inskeep W.P."/>
            <person name="Banfield J.F."/>
            <person name="Gribaldo S."/>
        </authorList>
    </citation>
    <scope>NUCLEOTIDE SEQUENCE [LARGE SCALE GENOMIC DNA]</scope>
    <source>
        <strain evidence="8">NM1a</strain>
    </source>
</reference>
<evidence type="ECO:0000256" key="6">
    <source>
        <dbReference type="SAM" id="MobiDB-lite"/>
    </source>
</evidence>
<dbReference type="Gene3D" id="1.10.287.10">
    <property type="entry name" value="S15/NS1, RNA-binding"/>
    <property type="match status" value="1"/>
</dbReference>
<dbReference type="PANTHER" id="PTHR11885">
    <property type="entry name" value="RIBOSOMAL PROTEIN S15P/S13E"/>
    <property type="match status" value="1"/>
</dbReference>
<evidence type="ECO:0000256" key="5">
    <source>
        <dbReference type="RuleBase" id="RU003919"/>
    </source>
</evidence>
<dbReference type="Pfam" id="PF08069">
    <property type="entry name" value="Ribosomal_S13_N"/>
    <property type="match status" value="1"/>
</dbReference>
<sequence length="152" mass="17808">MARMYARRKGSAGSTHPYRTSAPEWSLRDKEEIKEIILNLASKGLSTSEIGMILRDSYGVPSTKLILNKKIKKVLKEENKAPNIPEDLENLIKKAIRLKKHLDANEKDLHNRRALQLTESKIRRLMRYYKREKVLPETWVYDREKAEMMVSK</sequence>
<protein>
    <recommendedName>
        <fullName evidence="4">Small ribosomal subunit protein uS15</fullName>
    </recommendedName>
</protein>
<name>A0A520KTB7_METT2</name>
<feature type="domain" description="Small ribosomal subunit protein uS15 N-terminal" evidence="7">
    <location>
        <begin position="1"/>
        <end position="60"/>
    </location>
</feature>
<dbReference type="InterPro" id="IPR023029">
    <property type="entry name" value="Ribosomal_uS15_arc_euk"/>
</dbReference>
<evidence type="ECO:0000256" key="3">
    <source>
        <dbReference type="ARBA" id="ARBA00023274"/>
    </source>
</evidence>
<evidence type="ECO:0000259" key="7">
    <source>
        <dbReference type="SMART" id="SM01386"/>
    </source>
</evidence>
<dbReference type="GO" id="GO:0006412">
    <property type="term" value="P:translation"/>
    <property type="evidence" value="ECO:0007669"/>
    <property type="project" value="UniProtKB-UniRule"/>
</dbReference>
<evidence type="ECO:0000256" key="1">
    <source>
        <dbReference type="ARBA" id="ARBA00008434"/>
    </source>
</evidence>
<dbReference type="PANTHER" id="PTHR11885:SF6">
    <property type="entry name" value="SMALL RIBOSOMAL SUBUNIT PROTEIN US15"/>
    <property type="match status" value="1"/>
</dbReference>
<evidence type="ECO:0000256" key="4">
    <source>
        <dbReference type="HAMAP-Rule" id="MF_01343"/>
    </source>
</evidence>
<dbReference type="NCBIfam" id="NF006331">
    <property type="entry name" value="PRK08561.1"/>
    <property type="match status" value="1"/>
</dbReference>
<dbReference type="AlphaFoldDB" id="A0A520KTB7"/>
<dbReference type="GO" id="GO:0070181">
    <property type="term" value="F:small ribosomal subunit rRNA binding"/>
    <property type="evidence" value="ECO:0007669"/>
    <property type="project" value="TreeGrafter"/>
</dbReference>
<evidence type="ECO:0000313" key="9">
    <source>
        <dbReference type="Proteomes" id="UP000317158"/>
    </source>
</evidence>
<dbReference type="InterPro" id="IPR000589">
    <property type="entry name" value="Ribosomal_uS15"/>
</dbReference>
<dbReference type="SMART" id="SM01386">
    <property type="entry name" value="Ribosomal_S13_N"/>
    <property type="match status" value="1"/>
</dbReference>
<comment type="subunit">
    <text evidence="4">Part of the 30S ribosomal subunit.</text>
</comment>
<comment type="caution">
    <text evidence="8">The sequence shown here is derived from an EMBL/GenBank/DDBJ whole genome shotgun (WGS) entry which is preliminary data.</text>
</comment>
<dbReference type="FunFam" id="1.10.287.10:FF:000003">
    <property type="entry name" value="40S ribosomal protein S13"/>
    <property type="match status" value="1"/>
</dbReference>
<keyword evidence="2 4" id="KW-0689">Ribosomal protein</keyword>
<dbReference type="SMART" id="SM01387">
    <property type="entry name" value="Ribosomal_S15"/>
    <property type="match status" value="1"/>
</dbReference>
<dbReference type="Proteomes" id="UP000317158">
    <property type="component" value="Unassembled WGS sequence"/>
</dbReference>
<dbReference type="EMBL" id="RXIF01000003">
    <property type="protein sequence ID" value="RZN65233.1"/>
    <property type="molecule type" value="Genomic_DNA"/>
</dbReference>
<dbReference type="CDD" id="cd00353">
    <property type="entry name" value="Ribosomal_S15p_S13e"/>
    <property type="match status" value="1"/>
</dbReference>
<accession>A0A520KTB7</accession>
<feature type="compositionally biased region" description="Basic residues" evidence="6">
    <location>
        <begin position="1"/>
        <end position="10"/>
    </location>
</feature>
<proteinExistence type="inferred from homology"/>
<organism evidence="8 9">
    <name type="scientific">Methanoliparum thermophilum</name>
    <dbReference type="NCBI Taxonomy" id="2491083"/>
    <lineage>
        <taxon>Archaea</taxon>
        <taxon>Methanobacteriati</taxon>
        <taxon>Methanobacteriota</taxon>
        <taxon>Candidatus Methanoliparia</taxon>
        <taxon>Candidatus Methanoliparales</taxon>
        <taxon>Candidatus Methanoliparaceae</taxon>
        <taxon>Candidatus Methanoliparum</taxon>
    </lineage>
</organism>
<feature type="region of interest" description="Disordered" evidence="6">
    <location>
        <begin position="1"/>
        <end position="24"/>
    </location>
</feature>
<dbReference type="Pfam" id="PF00312">
    <property type="entry name" value="Ribosomal_S15"/>
    <property type="match status" value="1"/>
</dbReference>
<dbReference type="GO" id="GO:0022627">
    <property type="term" value="C:cytosolic small ribosomal subunit"/>
    <property type="evidence" value="ECO:0007669"/>
    <property type="project" value="TreeGrafter"/>
</dbReference>
<comment type="similarity">
    <text evidence="1 4 5">Belongs to the universal ribosomal protein uS15 family.</text>
</comment>
<gene>
    <name evidence="4" type="primary">rps15</name>
    <name evidence="8" type="ORF">EF806_01570</name>
</gene>
<evidence type="ECO:0000256" key="2">
    <source>
        <dbReference type="ARBA" id="ARBA00022980"/>
    </source>
</evidence>
<dbReference type="GO" id="GO:0003735">
    <property type="term" value="F:structural constituent of ribosome"/>
    <property type="evidence" value="ECO:0007669"/>
    <property type="project" value="InterPro"/>
</dbReference>
<dbReference type="SUPFAM" id="SSF47060">
    <property type="entry name" value="S15/NS1 RNA-binding domain"/>
    <property type="match status" value="1"/>
</dbReference>
<keyword evidence="3 4" id="KW-0687">Ribonucleoprotein</keyword>
<evidence type="ECO:0000313" key="8">
    <source>
        <dbReference type="EMBL" id="RZN65233.1"/>
    </source>
</evidence>
<dbReference type="HAMAP" id="MF_01343_A">
    <property type="entry name" value="Ribosomal_uS15_A"/>
    <property type="match status" value="1"/>
</dbReference>
<dbReference type="PROSITE" id="PS00362">
    <property type="entry name" value="RIBOSOMAL_S15"/>
    <property type="match status" value="1"/>
</dbReference>
<dbReference type="InterPro" id="IPR009068">
    <property type="entry name" value="uS15_NS1_RNA-bd_sf"/>
</dbReference>
<dbReference type="InterPro" id="IPR012606">
    <property type="entry name" value="Ribosomal_uS15_N"/>
</dbReference>
<dbReference type="Gene3D" id="4.10.860.130">
    <property type="match status" value="1"/>
</dbReference>